<name>A0A9X2WS52_9GAMM</name>
<dbReference type="PANTHER" id="PTHR23547">
    <property type="entry name" value="MAJOR FACILITATOR SUPERFAMILY DOMAIN, GENERAL SUBSTRATE TRANSPORTER"/>
    <property type="match status" value="1"/>
</dbReference>
<keyword evidence="2 4" id="KW-1133">Transmembrane helix</keyword>
<gene>
    <name evidence="5" type="primary">arsJ</name>
    <name evidence="5" type="ORF">NE536_03245</name>
</gene>
<proteinExistence type="predicted"/>
<dbReference type="AlphaFoldDB" id="A0A9X2WS52"/>
<feature type="transmembrane region" description="Helical" evidence="4">
    <location>
        <begin position="171"/>
        <end position="204"/>
    </location>
</feature>
<dbReference type="InterPro" id="IPR036259">
    <property type="entry name" value="MFS_trans_sf"/>
</dbReference>
<feature type="transmembrane region" description="Helical" evidence="4">
    <location>
        <begin position="392"/>
        <end position="414"/>
    </location>
</feature>
<dbReference type="SUPFAM" id="SSF103473">
    <property type="entry name" value="MFS general substrate transporter"/>
    <property type="match status" value="1"/>
</dbReference>
<dbReference type="InterPro" id="IPR011701">
    <property type="entry name" value="MFS"/>
</dbReference>
<dbReference type="Gene3D" id="1.20.1250.20">
    <property type="entry name" value="MFS general substrate transporter like domains"/>
    <property type="match status" value="2"/>
</dbReference>
<dbReference type="Proteomes" id="UP001155604">
    <property type="component" value="Unassembled WGS sequence"/>
</dbReference>
<feature type="transmembrane region" description="Helical" evidence="4">
    <location>
        <begin position="368"/>
        <end position="386"/>
    </location>
</feature>
<dbReference type="InterPro" id="IPR047769">
    <property type="entry name" value="MFS_ArsJ"/>
</dbReference>
<dbReference type="Pfam" id="PF07690">
    <property type="entry name" value="MFS_1"/>
    <property type="match status" value="1"/>
</dbReference>
<feature type="transmembrane region" description="Helical" evidence="4">
    <location>
        <begin position="88"/>
        <end position="111"/>
    </location>
</feature>
<feature type="transmembrane region" description="Helical" evidence="4">
    <location>
        <begin position="259"/>
        <end position="278"/>
    </location>
</feature>
<dbReference type="RefSeq" id="WP_261271786.1">
    <property type="nucleotide sequence ID" value="NZ_JAMTCC010000004.1"/>
</dbReference>
<evidence type="ECO:0000256" key="1">
    <source>
        <dbReference type="ARBA" id="ARBA00022692"/>
    </source>
</evidence>
<keyword evidence="6" id="KW-1185">Reference proteome</keyword>
<dbReference type="PANTHER" id="PTHR23547:SF1">
    <property type="entry name" value="MAJOR FACILITATOR SUPERFAMILY MFS_1"/>
    <property type="match status" value="1"/>
</dbReference>
<dbReference type="GO" id="GO:0022857">
    <property type="term" value="F:transmembrane transporter activity"/>
    <property type="evidence" value="ECO:0007669"/>
    <property type="project" value="InterPro"/>
</dbReference>
<protein>
    <submittedName>
        <fullName evidence="5">Organoarsenical effux MFS transporter ArsJ</fullName>
    </submittedName>
</protein>
<feature type="transmembrane region" description="Helical" evidence="4">
    <location>
        <begin position="20"/>
        <end position="41"/>
    </location>
</feature>
<sequence length="422" mass="45517">MSAAKHFDQLMQLPAAVRQYLLITFNYWSFTLTDGALRMLVVLHFHDLGYSPLAIAMLFLFYEIFGVVTNLLGGYLGARLGLNRTMNLGLGMQVFALAMLLVPAASLPLWLAGVPWVMAAQALSGVAKDLNKMSAKSAIKLLVPKGEQGKLYKWVALLTGSKNALKGAGFFLGGALLALLGFELAIATMASMLGLVWLLSLVMLKKDLGKAKNKPKFTEIFSKSRSVNILSAARLFLFAARDVWFVVALPVYLASKFGWDHWAVGGFLAVWVIGYGIVQTLAPKITGNHEHQGLAVGAVPDGRSALIWASLLAFVPALIASAIQFSFYPEASLLLGLMLFGALFAVNSSLHSYLIVSYASEEAVSLDVGFYYMANAMGRLVGTVLSGLVYQAYGLAACLWISTAFIGITAMISIKLPRQAVE</sequence>
<evidence type="ECO:0000313" key="6">
    <source>
        <dbReference type="Proteomes" id="UP001155604"/>
    </source>
</evidence>
<evidence type="ECO:0000256" key="2">
    <source>
        <dbReference type="ARBA" id="ARBA00022989"/>
    </source>
</evidence>
<keyword evidence="1 4" id="KW-0812">Transmembrane</keyword>
<reference evidence="5" key="1">
    <citation type="journal article" date="2023" name="Int. J. Syst. Evol. Microbiol.">
        <title>&lt;i&gt;Shewanella septentrionalis&lt;/i&gt; sp. nov. and &lt;i&gt;Shewanella holmiensis&lt;/i&gt; sp. nov., isolated from Baltic Sea water and sediments.</title>
        <authorList>
            <person name="Martin-Rodriguez A.J."/>
            <person name="Thorell K."/>
            <person name="Joffre E."/>
            <person name="Jensie-Markopoulos S."/>
            <person name="Moore E.R.B."/>
            <person name="Sjoling A."/>
        </authorList>
    </citation>
    <scope>NUCLEOTIDE SEQUENCE</scope>
    <source>
        <strain evidence="5">SP1W3</strain>
    </source>
</reference>
<comment type="caution">
    <text evidence="5">The sequence shown here is derived from an EMBL/GenBank/DDBJ whole genome shotgun (WGS) entry which is preliminary data.</text>
</comment>
<organism evidence="5 6">
    <name type="scientific">Shewanella septentrionalis</name>
    <dbReference type="NCBI Taxonomy" id="2952223"/>
    <lineage>
        <taxon>Bacteria</taxon>
        <taxon>Pseudomonadati</taxon>
        <taxon>Pseudomonadota</taxon>
        <taxon>Gammaproteobacteria</taxon>
        <taxon>Alteromonadales</taxon>
        <taxon>Shewanellaceae</taxon>
        <taxon>Shewanella</taxon>
    </lineage>
</organism>
<dbReference type="NCBIfam" id="NF033734">
    <property type="entry name" value="MFS_ArsJ"/>
    <property type="match status" value="1"/>
</dbReference>
<accession>A0A9X2WS52</accession>
<feature type="transmembrane region" description="Helical" evidence="4">
    <location>
        <begin position="53"/>
        <end position="76"/>
    </location>
</feature>
<keyword evidence="3 4" id="KW-0472">Membrane</keyword>
<feature type="transmembrane region" description="Helical" evidence="4">
    <location>
        <begin position="333"/>
        <end position="356"/>
    </location>
</feature>
<evidence type="ECO:0000256" key="4">
    <source>
        <dbReference type="SAM" id="Phobius"/>
    </source>
</evidence>
<feature type="transmembrane region" description="Helical" evidence="4">
    <location>
        <begin position="305"/>
        <end position="327"/>
    </location>
</feature>
<evidence type="ECO:0000313" key="5">
    <source>
        <dbReference type="EMBL" id="MCT7944380.1"/>
    </source>
</evidence>
<evidence type="ECO:0000256" key="3">
    <source>
        <dbReference type="ARBA" id="ARBA00023136"/>
    </source>
</evidence>
<dbReference type="EMBL" id="JAMTCC010000004">
    <property type="protein sequence ID" value="MCT7944380.1"/>
    <property type="molecule type" value="Genomic_DNA"/>
</dbReference>